<keyword evidence="6" id="KW-0460">Magnesium</keyword>
<dbReference type="GO" id="GO:0003924">
    <property type="term" value="F:GTPase activity"/>
    <property type="evidence" value="ECO:0007669"/>
    <property type="project" value="InterPro"/>
</dbReference>
<evidence type="ECO:0000256" key="5">
    <source>
        <dbReference type="PIRSR" id="PIRSR601019-1"/>
    </source>
</evidence>
<sequence length="420" mass="48667">MAISRAHSYVCLYHSLISDLDYSLLFKCFYQVSKTLRNNAKNLSNVGIACYLLKNYLFEKFQKMGSCCVQGADNLDVNAVINEKLGEAAQQEKRLIRIFLLGPGDSGKSTILKQLKKIYSNVDEKERVSYIASMQEVAYLKNQKSLNFAFFFWVGGEGGAHLPAYPEQAKEEFIQNQKTLELTEEMITKIETLWADKTLEYRSLYQIADNVPYFLDKVREIGTRGYVPSFEDYIRFRMRTTGYTSERFVTELKDKKFWLELTDVGGQRAERKKWLYLDTSSVNAILYIMAISEYDMMLFEADNVKRIDEAFDLFVGVMKKGFFVDKTCVIFFNKYEKIKSVPITVGFPDFPGDCDPHNPEIICEWLFARFKAVYDEHNKDPKSQLHYHCTTALDTNLIEKLLRNIQLDVIKSNLAMAGYF</sequence>
<accession>X6NSS1</accession>
<dbReference type="Pfam" id="PF00503">
    <property type="entry name" value="G-alpha"/>
    <property type="match status" value="1"/>
</dbReference>
<dbReference type="GO" id="GO:0005525">
    <property type="term" value="F:GTP binding"/>
    <property type="evidence" value="ECO:0007669"/>
    <property type="project" value="UniProtKB-KW"/>
</dbReference>
<dbReference type="GO" id="GO:0001664">
    <property type="term" value="F:G protein-coupled receptor binding"/>
    <property type="evidence" value="ECO:0007669"/>
    <property type="project" value="TreeGrafter"/>
</dbReference>
<dbReference type="GO" id="GO:0031683">
    <property type="term" value="F:G-protein beta/gamma-subunit complex binding"/>
    <property type="evidence" value="ECO:0007669"/>
    <property type="project" value="InterPro"/>
</dbReference>
<keyword evidence="2 5" id="KW-0547">Nucleotide-binding</keyword>
<evidence type="ECO:0000256" key="1">
    <source>
        <dbReference type="ARBA" id="ARBA00022723"/>
    </source>
</evidence>
<dbReference type="InterPro" id="IPR001019">
    <property type="entry name" value="Gprotein_alpha_su"/>
</dbReference>
<keyword evidence="4" id="KW-0807">Transducer</keyword>
<evidence type="ECO:0000256" key="3">
    <source>
        <dbReference type="ARBA" id="ARBA00023134"/>
    </source>
</evidence>
<dbReference type="AlphaFoldDB" id="X6NSS1"/>
<evidence type="ECO:0000313" key="8">
    <source>
        <dbReference type="Proteomes" id="UP000023152"/>
    </source>
</evidence>
<dbReference type="SUPFAM" id="SSF47895">
    <property type="entry name" value="Transducin (alpha subunit), insertion domain"/>
    <property type="match status" value="1"/>
</dbReference>
<dbReference type="GO" id="GO:0005737">
    <property type="term" value="C:cytoplasm"/>
    <property type="evidence" value="ECO:0007669"/>
    <property type="project" value="TreeGrafter"/>
</dbReference>
<evidence type="ECO:0000256" key="6">
    <source>
        <dbReference type="PIRSR" id="PIRSR601019-2"/>
    </source>
</evidence>
<keyword evidence="1 6" id="KW-0479">Metal-binding</keyword>
<gene>
    <name evidence="7" type="ORF">RFI_07785</name>
</gene>
<dbReference type="PANTHER" id="PTHR10218">
    <property type="entry name" value="GTP-BINDING PROTEIN ALPHA SUBUNIT"/>
    <property type="match status" value="1"/>
</dbReference>
<dbReference type="InterPro" id="IPR027417">
    <property type="entry name" value="P-loop_NTPase"/>
</dbReference>
<evidence type="ECO:0000256" key="2">
    <source>
        <dbReference type="ARBA" id="ARBA00022741"/>
    </source>
</evidence>
<dbReference type="PROSITE" id="PS51882">
    <property type="entry name" value="G_ALPHA"/>
    <property type="match status" value="1"/>
</dbReference>
<dbReference type="PRINTS" id="PR00318">
    <property type="entry name" value="GPROTEINA"/>
</dbReference>
<dbReference type="PANTHER" id="PTHR10218:SF302">
    <property type="entry name" value="GUANINE NUCLEOTIDE-BINDING PROTEIN ALPHA-5 SUBUNIT"/>
    <property type="match status" value="1"/>
</dbReference>
<evidence type="ECO:0000313" key="7">
    <source>
        <dbReference type="EMBL" id="ETO29335.1"/>
    </source>
</evidence>
<feature type="binding site" evidence="5">
    <location>
        <position position="392"/>
    </location>
    <ligand>
        <name>GTP</name>
        <dbReference type="ChEBI" id="CHEBI:37565"/>
    </ligand>
</feature>
<name>X6NSS1_RETFI</name>
<dbReference type="SMART" id="SM00275">
    <property type="entry name" value="G_alpha"/>
    <property type="match status" value="1"/>
</dbReference>
<dbReference type="Gene3D" id="3.40.50.300">
    <property type="entry name" value="P-loop containing nucleotide triphosphate hydrolases"/>
    <property type="match status" value="1"/>
</dbReference>
<dbReference type="GO" id="GO:0046872">
    <property type="term" value="F:metal ion binding"/>
    <property type="evidence" value="ECO:0007669"/>
    <property type="project" value="UniProtKB-KW"/>
</dbReference>
<feature type="binding site" evidence="6">
    <location>
        <position position="109"/>
    </location>
    <ligand>
        <name>Mg(2+)</name>
        <dbReference type="ChEBI" id="CHEBI:18420"/>
    </ligand>
</feature>
<reference evidence="7 8" key="1">
    <citation type="journal article" date="2013" name="Curr. Biol.">
        <title>The Genome of the Foraminiferan Reticulomyxa filosa.</title>
        <authorList>
            <person name="Glockner G."/>
            <person name="Hulsmann N."/>
            <person name="Schleicher M."/>
            <person name="Noegel A.A."/>
            <person name="Eichinger L."/>
            <person name="Gallinger C."/>
            <person name="Pawlowski J."/>
            <person name="Sierra R."/>
            <person name="Euteneuer U."/>
            <person name="Pillet L."/>
            <person name="Moustafa A."/>
            <person name="Platzer M."/>
            <person name="Groth M."/>
            <person name="Szafranski K."/>
            <person name="Schliwa M."/>
        </authorList>
    </citation>
    <scope>NUCLEOTIDE SEQUENCE [LARGE SCALE GENOMIC DNA]</scope>
</reference>
<dbReference type="GO" id="GO:0007188">
    <property type="term" value="P:adenylate cyclase-modulating G protein-coupled receptor signaling pathway"/>
    <property type="evidence" value="ECO:0007669"/>
    <property type="project" value="TreeGrafter"/>
</dbReference>
<dbReference type="Gene3D" id="1.10.400.10">
    <property type="entry name" value="GI Alpha 1, domain 2-like"/>
    <property type="match status" value="1"/>
</dbReference>
<feature type="binding site" evidence="6">
    <location>
        <position position="240"/>
    </location>
    <ligand>
        <name>Mg(2+)</name>
        <dbReference type="ChEBI" id="CHEBI:18420"/>
    </ligand>
</feature>
<feature type="binding site" evidence="5">
    <location>
        <begin position="263"/>
        <end position="267"/>
    </location>
    <ligand>
        <name>GTP</name>
        <dbReference type="ChEBI" id="CHEBI:37565"/>
    </ligand>
</feature>
<dbReference type="InterPro" id="IPR011025">
    <property type="entry name" value="GproteinA_insert"/>
</dbReference>
<proteinExistence type="predicted"/>
<organism evidence="7 8">
    <name type="scientific">Reticulomyxa filosa</name>
    <dbReference type="NCBI Taxonomy" id="46433"/>
    <lineage>
        <taxon>Eukaryota</taxon>
        <taxon>Sar</taxon>
        <taxon>Rhizaria</taxon>
        <taxon>Retaria</taxon>
        <taxon>Foraminifera</taxon>
        <taxon>Monothalamids</taxon>
        <taxon>Reticulomyxidae</taxon>
        <taxon>Reticulomyxa</taxon>
    </lineage>
</organism>
<protein>
    <submittedName>
        <fullName evidence="7">Trimeric G-protein alpha o subunit</fullName>
    </submittedName>
</protein>
<dbReference type="EMBL" id="ASPP01006110">
    <property type="protein sequence ID" value="ETO29335.1"/>
    <property type="molecule type" value="Genomic_DNA"/>
</dbReference>
<evidence type="ECO:0000256" key="4">
    <source>
        <dbReference type="ARBA" id="ARBA00023224"/>
    </source>
</evidence>
<dbReference type="FunFam" id="3.40.50.300:FF:000720">
    <property type="entry name" value="Guanine nucleotide-binding protein G(k) subunit alpha"/>
    <property type="match status" value="1"/>
</dbReference>
<keyword evidence="3 5" id="KW-0342">GTP-binding</keyword>
<dbReference type="GO" id="GO:0005834">
    <property type="term" value="C:heterotrimeric G-protein complex"/>
    <property type="evidence" value="ECO:0007669"/>
    <property type="project" value="TreeGrafter"/>
</dbReference>
<dbReference type="SUPFAM" id="SSF52540">
    <property type="entry name" value="P-loop containing nucleoside triphosphate hydrolases"/>
    <property type="match status" value="1"/>
</dbReference>
<dbReference type="Proteomes" id="UP000023152">
    <property type="component" value="Unassembled WGS sequence"/>
</dbReference>
<dbReference type="OrthoDB" id="5817230at2759"/>
<keyword evidence="8" id="KW-1185">Reference proteome</keyword>
<comment type="caution">
    <text evidence="7">The sequence shown here is derived from an EMBL/GenBank/DDBJ whole genome shotgun (WGS) entry which is preliminary data.</text>
</comment>